<dbReference type="AlphaFoldDB" id="A0A7S8C992"/>
<feature type="transmembrane region" description="Helical" evidence="1">
    <location>
        <begin position="214"/>
        <end position="232"/>
    </location>
</feature>
<dbReference type="KEGG" id="mcui:G8O30_00850"/>
<dbReference type="Proteomes" id="UP000593626">
    <property type="component" value="Chromosome"/>
</dbReference>
<keyword evidence="1" id="KW-0472">Membrane</keyword>
<keyword evidence="1" id="KW-0812">Transmembrane</keyword>
<keyword evidence="2" id="KW-0560">Oxidoreductase</keyword>
<evidence type="ECO:0000313" key="3">
    <source>
        <dbReference type="Proteomes" id="UP000593626"/>
    </source>
</evidence>
<evidence type="ECO:0000313" key="2">
    <source>
        <dbReference type="EMBL" id="QPC45626.1"/>
    </source>
</evidence>
<name>A0A7S8C992_9BACI</name>
<proteinExistence type="predicted"/>
<organism evidence="2 3">
    <name type="scientific">Mangrovibacillus cuniculi</name>
    <dbReference type="NCBI Taxonomy" id="2593652"/>
    <lineage>
        <taxon>Bacteria</taxon>
        <taxon>Bacillati</taxon>
        <taxon>Bacillota</taxon>
        <taxon>Bacilli</taxon>
        <taxon>Bacillales</taxon>
        <taxon>Bacillaceae</taxon>
        <taxon>Mangrovibacillus</taxon>
    </lineage>
</organism>
<feature type="transmembrane region" description="Helical" evidence="1">
    <location>
        <begin position="186"/>
        <end position="208"/>
    </location>
</feature>
<sequence length="341" mass="38776">MLVLKEKRNIWLLLLGLVLSSNLMLYYTTFGQSIVIEGSQAVVLGSLLDLVIVAPLLWMAYKKQFTWKQAILLGAGGLIAARFLIPIQHLEPFVAFTWVGFAIEGTIIALELFLVISLVLYLPKITSEVKKSPTPTVFAFPQSVDRYVNKNPIVHIICTEMLMLYYAFGSWNKQPRQGITMYKNSNYLATQMMIIHAIVLESVGFHWFLHKESAVLSIVLLVLNAYTVFFFLGDIQAMRLNPTYVEDGTLYLSMGLMKRVKIPLTSVVRVVENAEEMKILRKKGTVEFMASDMNTPEPDFIILLSQPVKVKYYLGFSKKYQQIAVRCDDPKGMRELLEVTK</sequence>
<protein>
    <submittedName>
        <fullName evidence="2">Beta-carotene 15,15'-monooxygenase</fullName>
    </submittedName>
</protein>
<feature type="transmembrane region" description="Helical" evidence="1">
    <location>
        <begin position="12"/>
        <end position="29"/>
    </location>
</feature>
<dbReference type="EMBL" id="CP049742">
    <property type="protein sequence ID" value="QPC45626.1"/>
    <property type="molecule type" value="Genomic_DNA"/>
</dbReference>
<feature type="transmembrane region" description="Helical" evidence="1">
    <location>
        <begin position="41"/>
        <end position="58"/>
    </location>
</feature>
<accession>A0A7S8C992</accession>
<reference evidence="2 3" key="1">
    <citation type="submission" date="2019-07" db="EMBL/GenBank/DDBJ databases">
        <title>Genome sequence of 2 isolates from Red Sea Mangroves.</title>
        <authorList>
            <person name="Sefrji F."/>
            <person name="Michoud G."/>
            <person name="Merlino G."/>
            <person name="Daffonchio D."/>
        </authorList>
    </citation>
    <scope>NUCLEOTIDE SEQUENCE [LARGE SCALE GENOMIC DNA]</scope>
    <source>
        <strain evidence="2 3">R1DC41</strain>
    </source>
</reference>
<keyword evidence="3" id="KW-1185">Reference proteome</keyword>
<keyword evidence="1" id="KW-1133">Transmembrane helix</keyword>
<dbReference type="GO" id="GO:0004497">
    <property type="term" value="F:monooxygenase activity"/>
    <property type="evidence" value="ECO:0007669"/>
    <property type="project" value="UniProtKB-KW"/>
</dbReference>
<feature type="transmembrane region" description="Helical" evidence="1">
    <location>
        <begin position="70"/>
        <end position="89"/>
    </location>
</feature>
<gene>
    <name evidence="2" type="ORF">G8O30_00850</name>
</gene>
<keyword evidence="2" id="KW-0503">Monooxygenase</keyword>
<evidence type="ECO:0000256" key="1">
    <source>
        <dbReference type="SAM" id="Phobius"/>
    </source>
</evidence>
<dbReference type="RefSeq" id="WP_239673134.1">
    <property type="nucleotide sequence ID" value="NZ_CP049742.1"/>
</dbReference>
<feature type="transmembrane region" description="Helical" evidence="1">
    <location>
        <begin position="95"/>
        <end position="122"/>
    </location>
</feature>